<dbReference type="PANTHER" id="PTHR44013:SF1">
    <property type="entry name" value="ZINC-TYPE ALCOHOL DEHYDROGENASE-LIKE PROTEIN C16A3.02C"/>
    <property type="match status" value="1"/>
</dbReference>
<dbReference type="AlphaFoldDB" id="A0A7J0FST0"/>
<protein>
    <submittedName>
        <fullName evidence="1">Oxidoreductase, zinc-binding dehydrogenase family protein</fullName>
    </submittedName>
</protein>
<name>A0A7J0FST0_9ERIC</name>
<dbReference type="PANTHER" id="PTHR44013">
    <property type="entry name" value="ZINC-TYPE ALCOHOL DEHYDROGENASE-LIKE PROTEIN C16A3.02C"/>
    <property type="match status" value="1"/>
</dbReference>
<evidence type="ECO:0000313" key="1">
    <source>
        <dbReference type="EMBL" id="GFZ01467.1"/>
    </source>
</evidence>
<dbReference type="OrthoDB" id="48317at2759"/>
<sequence>MNKSGGGLAEFAVAKETLTVPRPPEVYQQLKMQAYLLLVLQPTWPLPNQQGSSLTEVAQEKNILIRAASSSVEGLSLKSLSGQKYNAVIHCTTGIPWSTFEPNLSANGNVIDLTPSPAAKGENLDYLVKLVKEGKLKTVIDSKYPLSKAEDAWANKINGHFGALTGHATGTIIVEP</sequence>
<dbReference type="Gene3D" id="3.40.50.720">
    <property type="entry name" value="NAD(P)-binding Rossmann-like Domain"/>
    <property type="match status" value="1"/>
</dbReference>
<gene>
    <name evidence="1" type="ORF">Acr_15g0000760</name>
</gene>
<dbReference type="Gene3D" id="3.90.180.10">
    <property type="entry name" value="Medium-chain alcohol dehydrogenases, catalytic domain"/>
    <property type="match status" value="1"/>
</dbReference>
<dbReference type="Pfam" id="PF13602">
    <property type="entry name" value="ADH_zinc_N_2"/>
    <property type="match status" value="1"/>
</dbReference>
<dbReference type="EMBL" id="BJWL01000015">
    <property type="protein sequence ID" value="GFZ01467.1"/>
    <property type="molecule type" value="Genomic_DNA"/>
</dbReference>
<proteinExistence type="predicted"/>
<dbReference type="Proteomes" id="UP000585474">
    <property type="component" value="Unassembled WGS sequence"/>
</dbReference>
<comment type="caution">
    <text evidence="1">The sequence shown here is derived from an EMBL/GenBank/DDBJ whole genome shotgun (WGS) entry which is preliminary data.</text>
</comment>
<keyword evidence="2" id="KW-1185">Reference proteome</keyword>
<accession>A0A7J0FST0</accession>
<evidence type="ECO:0000313" key="2">
    <source>
        <dbReference type="Proteomes" id="UP000585474"/>
    </source>
</evidence>
<reference evidence="1 2" key="1">
    <citation type="submission" date="2019-07" db="EMBL/GenBank/DDBJ databases">
        <title>De Novo Assembly of kiwifruit Actinidia rufa.</title>
        <authorList>
            <person name="Sugita-Konishi S."/>
            <person name="Sato K."/>
            <person name="Mori E."/>
            <person name="Abe Y."/>
            <person name="Kisaki G."/>
            <person name="Hamano K."/>
            <person name="Suezawa K."/>
            <person name="Otani M."/>
            <person name="Fukuda T."/>
            <person name="Manabe T."/>
            <person name="Gomi K."/>
            <person name="Tabuchi M."/>
            <person name="Akimitsu K."/>
            <person name="Kataoka I."/>
        </authorList>
    </citation>
    <scope>NUCLEOTIDE SEQUENCE [LARGE SCALE GENOMIC DNA]</scope>
    <source>
        <strain evidence="2">cv. Fuchu</strain>
    </source>
</reference>
<organism evidence="1 2">
    <name type="scientific">Actinidia rufa</name>
    <dbReference type="NCBI Taxonomy" id="165716"/>
    <lineage>
        <taxon>Eukaryota</taxon>
        <taxon>Viridiplantae</taxon>
        <taxon>Streptophyta</taxon>
        <taxon>Embryophyta</taxon>
        <taxon>Tracheophyta</taxon>
        <taxon>Spermatophyta</taxon>
        <taxon>Magnoliopsida</taxon>
        <taxon>eudicotyledons</taxon>
        <taxon>Gunneridae</taxon>
        <taxon>Pentapetalae</taxon>
        <taxon>asterids</taxon>
        <taxon>Ericales</taxon>
        <taxon>Actinidiaceae</taxon>
        <taxon>Actinidia</taxon>
    </lineage>
</organism>
<dbReference type="InterPro" id="IPR052733">
    <property type="entry name" value="Chloroplast_QOR"/>
</dbReference>